<comment type="caution">
    <text evidence="2">The sequence shown here is derived from an EMBL/GenBank/DDBJ whole genome shotgun (WGS) entry which is preliminary data.</text>
</comment>
<dbReference type="eggNOG" id="COG5434">
    <property type="taxonomic scope" value="Bacteria"/>
</dbReference>
<dbReference type="PATRIC" id="fig|1196324.3.peg.1415"/>
<dbReference type="STRING" id="1196324.A374_06916"/>
<dbReference type="InterPro" id="IPR012334">
    <property type="entry name" value="Pectin_lyas_fold"/>
</dbReference>
<evidence type="ECO:0000259" key="1">
    <source>
        <dbReference type="Pfam" id="PF12708"/>
    </source>
</evidence>
<dbReference type="InterPro" id="IPR024535">
    <property type="entry name" value="RHGA/B-epi-like_pectate_lyase"/>
</dbReference>
<dbReference type="SUPFAM" id="SSF51126">
    <property type="entry name" value="Pectin lyase-like"/>
    <property type="match status" value="1"/>
</dbReference>
<name>I8J2R2_9BACL</name>
<dbReference type="PANTHER" id="PTHR31339:SF9">
    <property type="entry name" value="PLASMIN AND FIBRONECTIN-BINDING PROTEIN A"/>
    <property type="match status" value="1"/>
</dbReference>
<dbReference type="EMBL" id="AKKV01000023">
    <property type="protein sequence ID" value="EIT86031.1"/>
    <property type="molecule type" value="Genomic_DNA"/>
</dbReference>
<evidence type="ECO:0000313" key="2">
    <source>
        <dbReference type="EMBL" id="EIT86031.1"/>
    </source>
</evidence>
<dbReference type="Gene3D" id="2.160.20.10">
    <property type="entry name" value="Single-stranded right-handed beta-helix, Pectin lyase-like"/>
    <property type="match status" value="1"/>
</dbReference>
<protein>
    <recommendedName>
        <fullName evidence="1">Rhamnogalacturonase A/B/Epimerase-like pectate lyase domain-containing protein</fullName>
    </recommendedName>
</protein>
<keyword evidence="3" id="KW-1185">Reference proteome</keyword>
<feature type="domain" description="Rhamnogalacturonase A/B/Epimerase-like pectate lyase" evidence="1">
    <location>
        <begin position="93"/>
        <end position="306"/>
    </location>
</feature>
<reference evidence="2 3" key="1">
    <citation type="journal article" date="2012" name="J. Bacteriol.">
        <title>Genome of Bacillus macauensis ZFHKF-1, a Long-Chain-Forming Bacterium.</title>
        <authorList>
            <person name="Cai L."/>
            <person name="Zhang T."/>
        </authorList>
    </citation>
    <scope>NUCLEOTIDE SEQUENCE [LARGE SCALE GENOMIC DNA]</scope>
    <source>
        <strain evidence="2 3">ZFHKF-1</strain>
    </source>
</reference>
<dbReference type="InterPro" id="IPR051801">
    <property type="entry name" value="GH28_Enzymes"/>
</dbReference>
<dbReference type="SMART" id="SM00710">
    <property type="entry name" value="PbH1"/>
    <property type="match status" value="6"/>
</dbReference>
<dbReference type="InterPro" id="IPR011050">
    <property type="entry name" value="Pectin_lyase_fold/virulence"/>
</dbReference>
<evidence type="ECO:0000313" key="3">
    <source>
        <dbReference type="Proteomes" id="UP000004080"/>
    </source>
</evidence>
<dbReference type="Pfam" id="PF12708">
    <property type="entry name" value="Pect-lyase_RHGA_epim"/>
    <property type="match status" value="1"/>
</dbReference>
<gene>
    <name evidence="2" type="ORF">A374_06916</name>
</gene>
<dbReference type="PANTHER" id="PTHR31339">
    <property type="entry name" value="PECTIN LYASE-RELATED"/>
    <property type="match status" value="1"/>
</dbReference>
<dbReference type="InterPro" id="IPR006626">
    <property type="entry name" value="PbH1"/>
</dbReference>
<accession>I8J2R2</accession>
<dbReference type="Proteomes" id="UP000004080">
    <property type="component" value="Unassembled WGS sequence"/>
</dbReference>
<sequence length="532" mass="58987">MLHLEKNHTPTKNSALLDELFTAEINMARAQKETEALFETTSLPDLHSMKSLFAATDVPPRDVVHYNGTHILPSWKQTLDQEYDNLCCKTKQVNVRDYGAVGDGKTDDTLAFQRAIGRGNVSVYVPQGVYITKGVRLPSWTRLYGDGKGKTILKLHDFAPKSAWVIANRSFFRGNDHLAVEHMSLDWNVERLSATEKTAAGNNRSSALTYAHVTYGWVTGVEAINPGLHCFDVSSHRYTYWGDGTRARRRSRYVWLDQLTGYGFGDDGATTHHSEYVLISNCHFSDPSGRAHDTGFSNSNGFEIDDGSSNVMLLNNSSARCFGGVEIKAHHHCAAASHTIINGHISVHDNRSFNFRHIGHHIESDPESLSAYNITASRLVAIAPIRTPLYKDSTQRALVVSAYRNVVINHMIAIGDAHYDYKEQPVLALQYRSRHIKLHNITIRQFTSASADIQLFGGSHGTDDVELCNVTITDSAPIAIQVGPNITKLALHHVTATRKQGNKALLLDGSKANIHHFKADGYRLPVSTGKTH</sequence>
<dbReference type="RefSeq" id="WP_007201480.1">
    <property type="nucleotide sequence ID" value="NZ_AKKV01000023.1"/>
</dbReference>
<proteinExistence type="predicted"/>
<organism evidence="2 3">
    <name type="scientific">Fictibacillus macauensis ZFHKF-1</name>
    <dbReference type="NCBI Taxonomy" id="1196324"/>
    <lineage>
        <taxon>Bacteria</taxon>
        <taxon>Bacillati</taxon>
        <taxon>Bacillota</taxon>
        <taxon>Bacilli</taxon>
        <taxon>Bacillales</taxon>
        <taxon>Fictibacillaceae</taxon>
        <taxon>Fictibacillus</taxon>
    </lineage>
</organism>
<dbReference type="AlphaFoldDB" id="I8J2R2"/>